<dbReference type="InterPro" id="IPR001680">
    <property type="entry name" value="WD40_rpt"/>
</dbReference>
<evidence type="ECO:0000313" key="5">
    <source>
        <dbReference type="Proteomes" id="UP000241107"/>
    </source>
</evidence>
<accession>A0A2P7YY67</accession>
<comment type="caution">
    <text evidence="4">The sequence shown here is derived from an EMBL/GenBank/DDBJ whole genome shotgun (WGS) entry which is preliminary data.</text>
</comment>
<dbReference type="InterPro" id="IPR036322">
    <property type="entry name" value="WD40_repeat_dom_sf"/>
</dbReference>
<gene>
    <name evidence="4" type="ORF">C7M61_000573</name>
</gene>
<dbReference type="PANTHER" id="PTHR19856:SF0">
    <property type="entry name" value="WD REPEAT-CONTAINING PROTEIN 1"/>
    <property type="match status" value="1"/>
</dbReference>
<evidence type="ECO:0000313" key="4">
    <source>
        <dbReference type="EMBL" id="PSK40909.1"/>
    </source>
</evidence>
<dbReference type="GO" id="GO:0032466">
    <property type="term" value="P:negative regulation of cytokinesis"/>
    <property type="evidence" value="ECO:0007669"/>
    <property type="project" value="EnsemblFungi"/>
</dbReference>
<dbReference type="InterPro" id="IPR015943">
    <property type="entry name" value="WD40/YVTN_repeat-like_dom_sf"/>
</dbReference>
<feature type="repeat" description="WD" evidence="3">
    <location>
        <begin position="236"/>
        <end position="277"/>
    </location>
</feature>
<evidence type="ECO:0008006" key="6">
    <source>
        <dbReference type="Google" id="ProtNLM"/>
    </source>
</evidence>
<reference evidence="4 5" key="1">
    <citation type="submission" date="2018-03" db="EMBL/GenBank/DDBJ databases">
        <title>Candida pseudohaemulonii genome assembly and annotation.</title>
        <authorList>
            <person name="Munoz J.F."/>
            <person name="Gade L.G."/>
            <person name="Chow N.A."/>
            <person name="Litvintseva A.P."/>
            <person name="Loparev V.N."/>
            <person name="Cuomo C.A."/>
        </authorList>
    </citation>
    <scope>NUCLEOTIDE SEQUENCE [LARGE SCALE GENOMIC DNA]</scope>
    <source>
        <strain evidence="4 5">B12108</strain>
    </source>
</reference>
<feature type="repeat" description="WD" evidence="3">
    <location>
        <begin position="53"/>
        <end position="85"/>
    </location>
</feature>
<dbReference type="GO" id="GO:0030479">
    <property type="term" value="C:actin cortical patch"/>
    <property type="evidence" value="ECO:0007669"/>
    <property type="project" value="EnsemblFungi"/>
</dbReference>
<dbReference type="EMBL" id="PYFQ01000001">
    <property type="protein sequence ID" value="PSK40909.1"/>
    <property type="molecule type" value="Genomic_DNA"/>
</dbReference>
<dbReference type="CDD" id="cd00200">
    <property type="entry name" value="WD40"/>
    <property type="match status" value="1"/>
</dbReference>
<dbReference type="GO" id="GO:0030042">
    <property type="term" value="P:actin filament depolymerization"/>
    <property type="evidence" value="ECO:0007669"/>
    <property type="project" value="EnsemblFungi"/>
</dbReference>
<dbReference type="Gene3D" id="2.130.10.10">
    <property type="entry name" value="YVTN repeat-like/Quinoprotein amine dehydrogenase"/>
    <property type="match status" value="2"/>
</dbReference>
<dbReference type="Proteomes" id="UP000241107">
    <property type="component" value="Unassembled WGS sequence"/>
</dbReference>
<dbReference type="PANTHER" id="PTHR19856">
    <property type="entry name" value="WD-REPEATCONTAINING PROTEIN WDR1"/>
    <property type="match status" value="1"/>
</dbReference>
<dbReference type="SMART" id="SM00320">
    <property type="entry name" value="WD40"/>
    <property type="match status" value="10"/>
</dbReference>
<dbReference type="STRING" id="418784.A0A2P7YY67"/>
<dbReference type="SUPFAM" id="SSF50978">
    <property type="entry name" value="WD40 repeat-like"/>
    <property type="match status" value="2"/>
</dbReference>
<evidence type="ECO:0000256" key="2">
    <source>
        <dbReference type="ARBA" id="ARBA00022737"/>
    </source>
</evidence>
<dbReference type="GO" id="GO:0003786">
    <property type="term" value="F:actin lateral binding"/>
    <property type="evidence" value="ECO:0007669"/>
    <property type="project" value="EnsemblFungi"/>
</dbReference>
<dbReference type="PROSITE" id="PS50082">
    <property type="entry name" value="WD_REPEATS_2"/>
    <property type="match status" value="3"/>
</dbReference>
<evidence type="ECO:0000256" key="3">
    <source>
        <dbReference type="PROSITE-ProRule" id="PRU00221"/>
    </source>
</evidence>
<dbReference type="GO" id="GO:0051016">
    <property type="term" value="P:barbed-end actin filament capping"/>
    <property type="evidence" value="ECO:0007669"/>
    <property type="project" value="EnsemblFungi"/>
</dbReference>
<organism evidence="4 5">
    <name type="scientific">Candidozyma pseudohaemuli</name>
    <dbReference type="NCBI Taxonomy" id="418784"/>
    <lineage>
        <taxon>Eukaryota</taxon>
        <taxon>Fungi</taxon>
        <taxon>Dikarya</taxon>
        <taxon>Ascomycota</taxon>
        <taxon>Saccharomycotina</taxon>
        <taxon>Pichiomycetes</taxon>
        <taxon>Metschnikowiaceae</taxon>
        <taxon>Candidozyma</taxon>
    </lineage>
</organism>
<keyword evidence="1 3" id="KW-0853">WD repeat</keyword>
<dbReference type="OrthoDB" id="2306at2759"/>
<dbReference type="VEuPathDB" id="FungiDB:C7M61_000573"/>
<sequence>MITQTSLYPPQPNTARASSTFISYDSQNNRIAYASGRSIVVRSLDSDRLPVQFTKHTFPTTVATFSPSGNYIASGDESGNVKIWDSSVYGKEEGLLEQPVVKAEYQILSGPIRSIAWDGDNQRVIAVGEGKDQFGHCFTWDSGNSVGEIQGHSTVINAVDIKPQRPYRAATVSADKALVFYNGPPFKFDKSVRGRHKNVIRDVKFSPDGKWLVSVGSDRTIVVYDGKTGEVSNTLEDAHNGGIFGVSWFADSSAFVTASADNTLKAWNPESLESKHTYTVDADSTVSNQQVGVVVTKDYVISLSLNGNLNFFKHSDNAPTKKWYGHQKSITSVSSDDKNVYTGDADGLIVRWNRDDPKLGSTPEILGNREDQHTNYVDSIVKTDGGIVTAGWDDKLKLWTPDGAVVKTTQLESQPKHLAFAYGRLFVAHESAIASYDAASLEKISSNSINFKASYVGPISETKVLVANLTGSKVEELELGANLKTVRSYQPLRSAPSLIKVSPDGQYAAVADTAGKYTLYNTSDGSVVTTRWAFHNSRVEDAEWTADSKFLLSGGLDSSLFVYSVARPMKVLKFPLAHQNGVTGVKWIDYDQSKGVFVSTGSDGFVKTWTADFSVYA</sequence>
<dbReference type="GO" id="GO:0005884">
    <property type="term" value="C:actin filament"/>
    <property type="evidence" value="ECO:0007669"/>
    <property type="project" value="EnsemblFungi"/>
</dbReference>
<protein>
    <recommendedName>
        <fullName evidence="6">Anaphase-promoting complex subunit 4 WD40 domain-containing protein</fullName>
    </recommendedName>
</protein>
<name>A0A2P7YY67_9ASCO</name>
<dbReference type="FunFam" id="2.130.10.10:FF:000102">
    <property type="entry name" value="Actin-interacting protein 1"/>
    <property type="match status" value="1"/>
</dbReference>
<dbReference type="Pfam" id="PF00400">
    <property type="entry name" value="WD40"/>
    <property type="match status" value="6"/>
</dbReference>
<keyword evidence="2" id="KW-0677">Repeat</keyword>
<dbReference type="PROSITE" id="PS50294">
    <property type="entry name" value="WD_REPEATS_REGION"/>
    <property type="match status" value="3"/>
</dbReference>
<dbReference type="GO" id="GO:0051014">
    <property type="term" value="P:actin filament severing"/>
    <property type="evidence" value="ECO:0007669"/>
    <property type="project" value="EnsemblFungi"/>
</dbReference>
<proteinExistence type="predicted"/>
<feature type="repeat" description="WD" evidence="3">
    <location>
        <begin position="193"/>
        <end position="234"/>
    </location>
</feature>
<dbReference type="GeneID" id="36563966"/>
<keyword evidence="5" id="KW-1185">Reference proteome</keyword>
<dbReference type="RefSeq" id="XP_024715608.1">
    <property type="nucleotide sequence ID" value="XM_024856009.1"/>
</dbReference>
<evidence type="ECO:0000256" key="1">
    <source>
        <dbReference type="ARBA" id="ARBA00022574"/>
    </source>
</evidence>
<dbReference type="AlphaFoldDB" id="A0A2P7YY67"/>